<gene>
    <name evidence="2" type="ORF">GCM10010326_39710</name>
</gene>
<reference evidence="3" key="1">
    <citation type="journal article" date="2019" name="Int. J. Syst. Evol. Microbiol.">
        <title>The Global Catalogue of Microorganisms (GCM) 10K type strain sequencing project: providing services to taxonomists for standard genome sequencing and annotation.</title>
        <authorList>
            <consortium name="The Broad Institute Genomics Platform"/>
            <consortium name="The Broad Institute Genome Sequencing Center for Infectious Disease"/>
            <person name="Wu L."/>
            <person name="Ma J."/>
        </authorList>
    </citation>
    <scope>NUCLEOTIDE SEQUENCE [LARGE SCALE GENOMIC DNA]</scope>
    <source>
        <strain evidence="3">JCM 4594</strain>
    </source>
</reference>
<dbReference type="Pfam" id="PF20274">
    <property type="entry name" value="cREC_REC"/>
    <property type="match status" value="1"/>
</dbReference>
<evidence type="ECO:0000313" key="3">
    <source>
        <dbReference type="Proteomes" id="UP000600946"/>
    </source>
</evidence>
<sequence>MTQDHPAVRTPVILGIDDLRALPRATRIARTSREGVELLLEHRDRFVDELWLDHDLGGGDSILPVVTVMEEAAFHGRPFRIGTVFVHSANPIGAETVVRSLTRWNYRVRRATA</sequence>
<dbReference type="RefSeq" id="WP_190027825.1">
    <property type="nucleotide sequence ID" value="NZ_BMUU01000006.1"/>
</dbReference>
<proteinExistence type="predicted"/>
<comment type="caution">
    <text evidence="2">The sequence shown here is derived from an EMBL/GenBank/DDBJ whole genome shotgun (WGS) entry which is preliminary data.</text>
</comment>
<protein>
    <recommendedName>
        <fullName evidence="1">Cyclic-phosphate processing Receiver domain-containing protein</fullName>
    </recommendedName>
</protein>
<organism evidence="2 3">
    <name type="scientific">Streptomyces xanthochromogenes</name>
    <dbReference type="NCBI Taxonomy" id="67384"/>
    <lineage>
        <taxon>Bacteria</taxon>
        <taxon>Bacillati</taxon>
        <taxon>Actinomycetota</taxon>
        <taxon>Actinomycetes</taxon>
        <taxon>Kitasatosporales</taxon>
        <taxon>Streptomycetaceae</taxon>
        <taxon>Streptomyces</taxon>
    </lineage>
</organism>
<dbReference type="InterPro" id="IPR046909">
    <property type="entry name" value="cREC_REC"/>
</dbReference>
<feature type="domain" description="Cyclic-phosphate processing Receiver" evidence="1">
    <location>
        <begin position="14"/>
        <end position="102"/>
    </location>
</feature>
<keyword evidence="3" id="KW-1185">Reference proteome</keyword>
<evidence type="ECO:0000259" key="1">
    <source>
        <dbReference type="Pfam" id="PF20274"/>
    </source>
</evidence>
<evidence type="ECO:0000313" key="2">
    <source>
        <dbReference type="EMBL" id="GGY41633.1"/>
    </source>
</evidence>
<dbReference type="EMBL" id="BMUU01000006">
    <property type="protein sequence ID" value="GGY41633.1"/>
    <property type="molecule type" value="Genomic_DNA"/>
</dbReference>
<dbReference type="Proteomes" id="UP000600946">
    <property type="component" value="Unassembled WGS sequence"/>
</dbReference>
<name>A0ABQ3AA67_9ACTN</name>
<accession>A0ABQ3AA67</accession>
<dbReference type="GeneID" id="96291911"/>